<dbReference type="InterPro" id="IPR011761">
    <property type="entry name" value="ATP-grasp"/>
</dbReference>
<sequence>MKIDISKPRVLIVLGGRSPEREVSVSSGQKVAQSLESLGYQVTILDSGTGKFHQIPELSNIPLDTKRLPEVAEYPIAEIKRNFQVVFIALHGHGGEDGVLQSIFESYNIPFVGSGSISSAISLNKSISKELFLSSKIPTPEYQVIKNEEDRKIGFPVVTKPLDQGSSVGVNICENEADFKVGFKLAQEYSKKVMVEKYIKGTELTVGILEKNGKPEALPVVEIIPRANFFDHRAKYNGSTQEIVPARIDKELTQRAQKNALDAFRVLRARHFGRVDMIADQRRNIYVLELNTIPGLTTESLFPKATTAIGMKYEKMIEHLINLGLNG</sequence>
<accession>A0A2M6WX01</accession>
<feature type="binding site" evidence="12">
    <location>
        <position position="291"/>
    </location>
    <ligand>
        <name>Mg(2+)</name>
        <dbReference type="ChEBI" id="CHEBI:18420"/>
        <label>2</label>
    </ligand>
</feature>
<evidence type="ECO:0000256" key="8">
    <source>
        <dbReference type="ARBA" id="ARBA00022984"/>
    </source>
</evidence>
<evidence type="ECO:0000256" key="12">
    <source>
        <dbReference type="PIRSR" id="PIRSR039102-3"/>
    </source>
</evidence>
<dbReference type="UniPathway" id="UPA00219"/>
<dbReference type="SUPFAM" id="SSF56059">
    <property type="entry name" value="Glutathione synthetase ATP-binding domain-like"/>
    <property type="match status" value="1"/>
</dbReference>
<evidence type="ECO:0000256" key="10">
    <source>
        <dbReference type="HAMAP-Rule" id="MF_00047"/>
    </source>
</evidence>
<comment type="pathway">
    <text evidence="10">Cell wall biogenesis; peptidoglycan biosynthesis.</text>
</comment>
<dbReference type="GO" id="GO:0005524">
    <property type="term" value="F:ATP binding"/>
    <property type="evidence" value="ECO:0007669"/>
    <property type="project" value="UniProtKB-UniRule"/>
</dbReference>
<evidence type="ECO:0000256" key="6">
    <source>
        <dbReference type="ARBA" id="ARBA00022840"/>
    </source>
</evidence>
<evidence type="ECO:0000313" key="16">
    <source>
        <dbReference type="Proteomes" id="UP000228596"/>
    </source>
</evidence>
<feature type="active site" evidence="11">
    <location>
        <position position="166"/>
    </location>
</feature>
<evidence type="ECO:0000256" key="7">
    <source>
        <dbReference type="ARBA" id="ARBA00022960"/>
    </source>
</evidence>
<evidence type="ECO:0000256" key="9">
    <source>
        <dbReference type="ARBA" id="ARBA00023316"/>
    </source>
</evidence>
<dbReference type="PROSITE" id="PS50975">
    <property type="entry name" value="ATP_GRASP"/>
    <property type="match status" value="1"/>
</dbReference>
<dbReference type="PROSITE" id="PS00844">
    <property type="entry name" value="DALA_DALA_LIGASE_2"/>
    <property type="match status" value="1"/>
</dbReference>
<evidence type="ECO:0000313" key="15">
    <source>
        <dbReference type="EMBL" id="PIT97314.1"/>
    </source>
</evidence>
<dbReference type="Pfam" id="PF01820">
    <property type="entry name" value="Dala_Dala_lig_N"/>
    <property type="match status" value="1"/>
</dbReference>
<keyword evidence="3 10" id="KW-0963">Cytoplasm</keyword>
<dbReference type="InterPro" id="IPR000291">
    <property type="entry name" value="D-Ala_lig_Van_CS"/>
</dbReference>
<feature type="binding site" evidence="12">
    <location>
        <position position="289"/>
    </location>
    <ligand>
        <name>Mg(2+)</name>
        <dbReference type="ChEBI" id="CHEBI:18420"/>
        <label>2</label>
    </ligand>
</feature>
<comment type="similarity">
    <text evidence="2 10">Belongs to the D-alanine--D-alanine ligase family.</text>
</comment>
<dbReference type="GO" id="GO:0008716">
    <property type="term" value="F:D-alanine-D-alanine ligase activity"/>
    <property type="evidence" value="ECO:0007669"/>
    <property type="project" value="UniProtKB-UniRule"/>
</dbReference>
<dbReference type="GO" id="GO:0009252">
    <property type="term" value="P:peptidoglycan biosynthetic process"/>
    <property type="evidence" value="ECO:0007669"/>
    <property type="project" value="UniProtKB-UniRule"/>
</dbReference>
<evidence type="ECO:0000256" key="5">
    <source>
        <dbReference type="ARBA" id="ARBA00022741"/>
    </source>
</evidence>
<feature type="binding site" evidence="12">
    <location>
        <position position="289"/>
    </location>
    <ligand>
        <name>Mg(2+)</name>
        <dbReference type="ChEBI" id="CHEBI:18420"/>
        <label>1</label>
    </ligand>
</feature>
<comment type="function">
    <text evidence="10">Cell wall formation.</text>
</comment>
<organism evidence="15 16">
    <name type="scientific">Candidatus Berkelbacteria bacterium CG10_big_fil_rev_8_21_14_0_10_41_12</name>
    <dbReference type="NCBI Taxonomy" id="1974513"/>
    <lineage>
        <taxon>Bacteria</taxon>
        <taxon>Candidatus Berkelbacteria</taxon>
    </lineage>
</organism>
<evidence type="ECO:0000259" key="14">
    <source>
        <dbReference type="PROSITE" id="PS50975"/>
    </source>
</evidence>
<dbReference type="InterPro" id="IPR013815">
    <property type="entry name" value="ATP_grasp_subdomain_1"/>
</dbReference>
<dbReference type="Gene3D" id="3.30.470.20">
    <property type="entry name" value="ATP-grasp fold, B domain"/>
    <property type="match status" value="1"/>
</dbReference>
<dbReference type="AlphaFoldDB" id="A0A2M6WX01"/>
<dbReference type="PANTHER" id="PTHR23132:SF23">
    <property type="entry name" value="D-ALANINE--D-ALANINE LIGASE B"/>
    <property type="match status" value="1"/>
</dbReference>
<proteinExistence type="inferred from homology"/>
<keyword evidence="4 10" id="KW-0436">Ligase</keyword>
<feature type="binding site" evidence="12">
    <location>
        <position position="276"/>
    </location>
    <ligand>
        <name>Mg(2+)</name>
        <dbReference type="ChEBI" id="CHEBI:18420"/>
        <label>1</label>
    </ligand>
</feature>
<dbReference type="InterPro" id="IPR016185">
    <property type="entry name" value="PreATP-grasp_dom_sf"/>
</dbReference>
<feature type="active site" evidence="11">
    <location>
        <position position="20"/>
    </location>
</feature>
<dbReference type="GO" id="GO:0071555">
    <property type="term" value="P:cell wall organization"/>
    <property type="evidence" value="ECO:0007669"/>
    <property type="project" value="UniProtKB-KW"/>
</dbReference>
<feature type="active site" evidence="11">
    <location>
        <position position="300"/>
    </location>
</feature>
<evidence type="ECO:0000256" key="4">
    <source>
        <dbReference type="ARBA" id="ARBA00022598"/>
    </source>
</evidence>
<evidence type="ECO:0000256" key="2">
    <source>
        <dbReference type="ARBA" id="ARBA00010871"/>
    </source>
</evidence>
<keyword evidence="9 10" id="KW-0961">Cell wall biogenesis/degradation</keyword>
<dbReference type="InterPro" id="IPR005905">
    <property type="entry name" value="D_ala_D_ala"/>
</dbReference>
<dbReference type="EMBL" id="PEZV01000020">
    <property type="protein sequence ID" value="PIT97314.1"/>
    <property type="molecule type" value="Genomic_DNA"/>
</dbReference>
<dbReference type="GO" id="GO:0046872">
    <property type="term" value="F:metal ion binding"/>
    <property type="evidence" value="ECO:0007669"/>
    <property type="project" value="UniProtKB-KW"/>
</dbReference>
<dbReference type="InterPro" id="IPR011127">
    <property type="entry name" value="Dala_Dala_lig_N"/>
</dbReference>
<comment type="catalytic activity">
    <reaction evidence="10">
        <text>2 D-alanine + ATP = D-alanyl-D-alanine + ADP + phosphate + H(+)</text>
        <dbReference type="Rhea" id="RHEA:11224"/>
        <dbReference type="ChEBI" id="CHEBI:15378"/>
        <dbReference type="ChEBI" id="CHEBI:30616"/>
        <dbReference type="ChEBI" id="CHEBI:43474"/>
        <dbReference type="ChEBI" id="CHEBI:57416"/>
        <dbReference type="ChEBI" id="CHEBI:57822"/>
        <dbReference type="ChEBI" id="CHEBI:456216"/>
        <dbReference type="EC" id="6.3.2.4"/>
    </reaction>
</comment>
<evidence type="ECO:0000256" key="11">
    <source>
        <dbReference type="PIRSR" id="PIRSR039102-1"/>
    </source>
</evidence>
<comment type="subcellular location">
    <subcellularLocation>
        <location evidence="1 10">Cytoplasm</location>
    </subcellularLocation>
</comment>
<dbReference type="NCBIfam" id="NF002378">
    <property type="entry name" value="PRK01372.1"/>
    <property type="match status" value="1"/>
</dbReference>
<comment type="cofactor">
    <cofactor evidence="12">
        <name>Mg(2+)</name>
        <dbReference type="ChEBI" id="CHEBI:18420"/>
    </cofactor>
    <cofactor evidence="12">
        <name>Mn(2+)</name>
        <dbReference type="ChEBI" id="CHEBI:29035"/>
    </cofactor>
    <text evidence="12">Binds 2 magnesium or manganese ions per subunit.</text>
</comment>
<gene>
    <name evidence="10" type="primary">ddl</name>
    <name evidence="15" type="ORF">COT77_02150</name>
</gene>
<dbReference type="EC" id="6.3.2.4" evidence="10"/>
<dbReference type="Gene3D" id="3.40.50.20">
    <property type="match status" value="1"/>
</dbReference>
<keyword evidence="6 13" id="KW-0067">ATP-binding</keyword>
<dbReference type="GO" id="GO:0005737">
    <property type="term" value="C:cytoplasm"/>
    <property type="evidence" value="ECO:0007669"/>
    <property type="project" value="UniProtKB-SubCell"/>
</dbReference>
<evidence type="ECO:0000256" key="1">
    <source>
        <dbReference type="ARBA" id="ARBA00004496"/>
    </source>
</evidence>
<dbReference type="PROSITE" id="PS00843">
    <property type="entry name" value="DALA_DALA_LIGASE_1"/>
    <property type="match status" value="1"/>
</dbReference>
<feature type="domain" description="ATP-grasp" evidence="14">
    <location>
        <begin position="129"/>
        <end position="322"/>
    </location>
</feature>
<dbReference type="Pfam" id="PF07478">
    <property type="entry name" value="Dala_Dala_lig_C"/>
    <property type="match status" value="1"/>
</dbReference>
<dbReference type="SUPFAM" id="SSF52440">
    <property type="entry name" value="PreATP-grasp domain"/>
    <property type="match status" value="1"/>
</dbReference>
<keyword evidence="12" id="KW-0479">Metal-binding</keyword>
<evidence type="ECO:0000256" key="3">
    <source>
        <dbReference type="ARBA" id="ARBA00022490"/>
    </source>
</evidence>
<dbReference type="InterPro" id="IPR011095">
    <property type="entry name" value="Dala_Dala_lig_C"/>
</dbReference>
<keyword evidence="5 13" id="KW-0547">Nucleotide-binding</keyword>
<reference evidence="16" key="1">
    <citation type="submission" date="2017-09" db="EMBL/GenBank/DDBJ databases">
        <title>Depth-based differentiation of microbial function through sediment-hosted aquifers and enrichment of novel symbionts in the deep terrestrial subsurface.</title>
        <authorList>
            <person name="Probst A.J."/>
            <person name="Ladd B."/>
            <person name="Jarett J.K."/>
            <person name="Geller-Mcgrath D.E."/>
            <person name="Sieber C.M.K."/>
            <person name="Emerson J.B."/>
            <person name="Anantharaman K."/>
            <person name="Thomas B.C."/>
            <person name="Malmstrom R."/>
            <person name="Stieglmeier M."/>
            <person name="Klingl A."/>
            <person name="Woyke T."/>
            <person name="Ryan C.M."/>
            <person name="Banfield J.F."/>
        </authorList>
    </citation>
    <scope>NUCLEOTIDE SEQUENCE [LARGE SCALE GENOMIC DNA]</scope>
</reference>
<keyword evidence="12" id="KW-0464">Manganese</keyword>
<dbReference type="Proteomes" id="UP000228596">
    <property type="component" value="Unassembled WGS sequence"/>
</dbReference>
<keyword evidence="8 10" id="KW-0573">Peptidoglycan synthesis</keyword>
<comment type="caution">
    <text evidence="15">The sequence shown here is derived from an EMBL/GenBank/DDBJ whole genome shotgun (WGS) entry which is preliminary data.</text>
</comment>
<dbReference type="PIRSF" id="PIRSF039102">
    <property type="entry name" value="Ddl/VanB"/>
    <property type="match status" value="1"/>
</dbReference>
<dbReference type="PANTHER" id="PTHR23132">
    <property type="entry name" value="D-ALANINE--D-ALANINE LIGASE"/>
    <property type="match status" value="1"/>
</dbReference>
<evidence type="ECO:0000256" key="13">
    <source>
        <dbReference type="PROSITE-ProRule" id="PRU00409"/>
    </source>
</evidence>
<dbReference type="NCBIfam" id="TIGR01205">
    <property type="entry name" value="D_ala_D_alaTIGR"/>
    <property type="match status" value="1"/>
</dbReference>
<keyword evidence="12" id="KW-0460">Magnesium</keyword>
<dbReference type="GO" id="GO:0008360">
    <property type="term" value="P:regulation of cell shape"/>
    <property type="evidence" value="ECO:0007669"/>
    <property type="project" value="UniProtKB-KW"/>
</dbReference>
<keyword evidence="7 10" id="KW-0133">Cell shape</keyword>
<protein>
    <recommendedName>
        <fullName evidence="10">D-alanine--D-alanine ligase</fullName>
        <ecNumber evidence="10">6.3.2.4</ecNumber>
    </recommendedName>
    <alternativeName>
        <fullName evidence="10">D-Ala-D-Ala ligase</fullName>
    </alternativeName>
    <alternativeName>
        <fullName evidence="10">D-alanylalanine synthetase</fullName>
    </alternativeName>
</protein>
<name>A0A2M6WX01_9BACT</name>
<dbReference type="Gene3D" id="3.30.1490.20">
    <property type="entry name" value="ATP-grasp fold, A domain"/>
    <property type="match status" value="1"/>
</dbReference>
<dbReference type="HAMAP" id="MF_00047">
    <property type="entry name" value="Dala_Dala_lig"/>
    <property type="match status" value="1"/>
</dbReference>